<gene>
    <name evidence="1" type="ORF">T4E_1064</name>
</gene>
<evidence type="ECO:0000313" key="1">
    <source>
        <dbReference type="EMBL" id="KRX74552.1"/>
    </source>
</evidence>
<accession>A0A0V0WFS1</accession>
<evidence type="ECO:0000313" key="2">
    <source>
        <dbReference type="Proteomes" id="UP000054815"/>
    </source>
</evidence>
<name>A0A0V0WFS1_TRIPS</name>
<sequence>MVSYPNFRCGKWKDVLFSHNFRLNLCLLLPSHFKTLTVPVL</sequence>
<reference evidence="1 2" key="1">
    <citation type="submission" date="2015-01" db="EMBL/GenBank/DDBJ databases">
        <title>Evolution of Trichinella species and genotypes.</title>
        <authorList>
            <person name="Korhonen P.K."/>
            <person name="Edoardo P."/>
            <person name="Giuseppe L.R."/>
            <person name="Gasser R.B."/>
        </authorList>
    </citation>
    <scope>NUCLEOTIDE SEQUENCE [LARGE SCALE GENOMIC DNA]</scope>
    <source>
        <strain evidence="1">ISS141</strain>
    </source>
</reference>
<dbReference type="AlphaFoldDB" id="A0A0V0WFS1"/>
<dbReference type="Proteomes" id="UP000054815">
    <property type="component" value="Unassembled WGS sequence"/>
</dbReference>
<comment type="caution">
    <text evidence="1">The sequence shown here is derived from an EMBL/GenBank/DDBJ whole genome shotgun (WGS) entry which is preliminary data.</text>
</comment>
<proteinExistence type="predicted"/>
<dbReference type="EMBL" id="JYDU01001031">
    <property type="protein sequence ID" value="KRX74552.1"/>
    <property type="molecule type" value="Genomic_DNA"/>
</dbReference>
<organism evidence="1 2">
    <name type="scientific">Trichinella pseudospiralis</name>
    <name type="common">Parasitic roundworm</name>
    <dbReference type="NCBI Taxonomy" id="6337"/>
    <lineage>
        <taxon>Eukaryota</taxon>
        <taxon>Metazoa</taxon>
        <taxon>Ecdysozoa</taxon>
        <taxon>Nematoda</taxon>
        <taxon>Enoplea</taxon>
        <taxon>Dorylaimia</taxon>
        <taxon>Trichinellida</taxon>
        <taxon>Trichinellidae</taxon>
        <taxon>Trichinella</taxon>
    </lineage>
</organism>
<protein>
    <submittedName>
        <fullName evidence="1">Uncharacterized protein</fullName>
    </submittedName>
</protein>